<dbReference type="Pfam" id="PF05787">
    <property type="entry name" value="PhoX"/>
    <property type="match status" value="1"/>
</dbReference>
<proteinExistence type="predicted"/>
<dbReference type="RefSeq" id="WP_346752684.1">
    <property type="nucleotide sequence ID" value="NZ_JAUJEA010000005.1"/>
</dbReference>
<accession>A0ABT8KPI9</accession>
<comment type="caution">
    <text evidence="2">The sequence shown here is derived from an EMBL/GenBank/DDBJ whole genome shotgun (WGS) entry which is preliminary data.</text>
</comment>
<dbReference type="Pfam" id="PF18962">
    <property type="entry name" value="Por_Secre_tail"/>
    <property type="match status" value="1"/>
</dbReference>
<gene>
    <name evidence="2" type="ORF">QQ008_14835</name>
</gene>
<dbReference type="Proteomes" id="UP001172082">
    <property type="component" value="Unassembled WGS sequence"/>
</dbReference>
<evidence type="ECO:0000259" key="1">
    <source>
        <dbReference type="Pfam" id="PF18962"/>
    </source>
</evidence>
<feature type="domain" description="Secretion system C-terminal sorting" evidence="1">
    <location>
        <begin position="554"/>
        <end position="614"/>
    </location>
</feature>
<dbReference type="EMBL" id="JAUJEA010000005">
    <property type="protein sequence ID" value="MDN5202662.1"/>
    <property type="molecule type" value="Genomic_DNA"/>
</dbReference>
<dbReference type="NCBIfam" id="TIGR04183">
    <property type="entry name" value="Por_Secre_tail"/>
    <property type="match status" value="1"/>
</dbReference>
<dbReference type="SUPFAM" id="SSF63829">
    <property type="entry name" value="Calcium-dependent phosphotriesterase"/>
    <property type="match status" value="1"/>
</dbReference>
<dbReference type="PANTHER" id="PTHR35399">
    <property type="entry name" value="SLR8030 PROTEIN"/>
    <property type="match status" value="1"/>
</dbReference>
<dbReference type="InterPro" id="IPR008557">
    <property type="entry name" value="PhoX"/>
</dbReference>
<evidence type="ECO:0000313" key="3">
    <source>
        <dbReference type="Proteomes" id="UP001172082"/>
    </source>
</evidence>
<sequence length="615" mass="68374">MRKTYSLLLCALLMSLSSQAQYFFDVRVDTSWTPTKVVLPPSPLKFQIIFVGQDDKVQTTATYGFEAGEALAKQNHDFIGFTPDNDSDDLGWVTVNHEMVVANDSIGDGGGMTVFKVRRDPITDEIIVVDQTLSDGRTGKFFNIDFVNTVGETGMNCGGITSSADGRIWTAEEWWRSSNSSISSLRNLDPFTIMTDIVGDFNGKTIEKYQNFNYMVEVDPKEAVAIRKQYNWGRQPFEGGTIMPDNQTVYLGADATPGIFSKFVAKTPGDFTDGKLFAYKHDAEGEPWVEIYNTSLEDMLNFTQKALAKGATMFNRLEWVTNHNGKVYMTETGRDGIGSRFENGAKAGGVLDYHWLEPVRLRHPKMIDKPDDQVIDFVMRGGFNDYYGRVLEFDPATGQVTTYLEGGPFFEASPEFSAYPEKHLSNPDGLNILNVDGRAFMLICEDLNGTSKGRVPAGITNRTCELYLLDMTVENPTVEDLTRISVVPLGAEVTGAQATPDGKTLFVNSQHPSSSNPYPYNNSLTYAITGWDGAISAIDDLDDLSFEPSKNFRIWPNPVARELKFNKVIDAAIYNASGQRLKVFRNQQSIDVSDLTPGMYFLSTSEGETQKLVVK</sequence>
<evidence type="ECO:0000313" key="2">
    <source>
        <dbReference type="EMBL" id="MDN5202662.1"/>
    </source>
</evidence>
<name>A0ABT8KPI9_9BACT</name>
<keyword evidence="3" id="KW-1185">Reference proteome</keyword>
<dbReference type="PANTHER" id="PTHR35399:SF2">
    <property type="entry name" value="DUF839 DOMAIN-CONTAINING PROTEIN"/>
    <property type="match status" value="1"/>
</dbReference>
<organism evidence="2 3">
    <name type="scientific">Splendidivirga corallicola</name>
    <dbReference type="NCBI Taxonomy" id="3051826"/>
    <lineage>
        <taxon>Bacteria</taxon>
        <taxon>Pseudomonadati</taxon>
        <taxon>Bacteroidota</taxon>
        <taxon>Cytophagia</taxon>
        <taxon>Cytophagales</taxon>
        <taxon>Splendidivirgaceae</taxon>
        <taxon>Splendidivirga</taxon>
    </lineage>
</organism>
<dbReference type="InterPro" id="IPR026444">
    <property type="entry name" value="Secre_tail"/>
</dbReference>
<reference evidence="2" key="1">
    <citation type="submission" date="2023-06" db="EMBL/GenBank/DDBJ databases">
        <title>Genomic of Parafulvivirga corallium.</title>
        <authorList>
            <person name="Wang G."/>
        </authorList>
    </citation>
    <scope>NUCLEOTIDE SEQUENCE</scope>
    <source>
        <strain evidence="2">BMA10</strain>
    </source>
</reference>
<protein>
    <submittedName>
        <fullName evidence="2">DUF839 domain-containing protein</fullName>
    </submittedName>
</protein>